<comment type="caution">
    <text evidence="1">The sequence shown here is derived from an EMBL/GenBank/DDBJ whole genome shotgun (WGS) entry which is preliminary data.</text>
</comment>
<accession>A0A7X3LJ40</accession>
<gene>
    <name evidence="1" type="ORF">GRF59_15230</name>
</gene>
<keyword evidence="2" id="KW-1185">Reference proteome</keyword>
<dbReference type="EMBL" id="WUBI01000002">
    <property type="protein sequence ID" value="MWV44974.1"/>
    <property type="molecule type" value="Genomic_DNA"/>
</dbReference>
<dbReference type="RefSeq" id="WP_160498580.1">
    <property type="nucleotide sequence ID" value="NZ_WUBI01000002.1"/>
</dbReference>
<sequence>MAAQNMKQLESLIKKKVSNALMTDVAPRAKNTMKEKIDDCVYSVYSPTMYEREKENGGLTDDANILISLIGDTTLSVESHRMDGDRNVSEIVESGVGYQYDFEYNGRPRRFTEATREELRDTGSHIAALYSGLKKQGLDVKVR</sequence>
<protein>
    <recommendedName>
        <fullName evidence="3">HK97 gp10 family phage protein</fullName>
    </recommendedName>
</protein>
<dbReference type="Proteomes" id="UP000460318">
    <property type="component" value="Unassembled WGS sequence"/>
</dbReference>
<dbReference type="AlphaFoldDB" id="A0A7X3LJ40"/>
<evidence type="ECO:0000313" key="2">
    <source>
        <dbReference type="Proteomes" id="UP000460318"/>
    </source>
</evidence>
<proteinExistence type="predicted"/>
<evidence type="ECO:0008006" key="3">
    <source>
        <dbReference type="Google" id="ProtNLM"/>
    </source>
</evidence>
<organism evidence="1 2">
    <name type="scientific">Paenibacillus dendrobii</name>
    <dbReference type="NCBI Taxonomy" id="2691084"/>
    <lineage>
        <taxon>Bacteria</taxon>
        <taxon>Bacillati</taxon>
        <taxon>Bacillota</taxon>
        <taxon>Bacilli</taxon>
        <taxon>Bacillales</taxon>
        <taxon>Paenibacillaceae</taxon>
        <taxon>Paenibacillus</taxon>
    </lineage>
</organism>
<name>A0A7X3LJ40_9BACL</name>
<evidence type="ECO:0000313" key="1">
    <source>
        <dbReference type="EMBL" id="MWV44974.1"/>
    </source>
</evidence>
<reference evidence="1 2" key="1">
    <citation type="submission" date="2019-12" db="EMBL/GenBank/DDBJ databases">
        <title>Paenibacillus sp. nov., an endophytic bacterium isolated from the stem of Dendrobium.</title>
        <authorList>
            <person name="Zhao R."/>
        </authorList>
    </citation>
    <scope>NUCLEOTIDE SEQUENCE [LARGE SCALE GENOMIC DNA]</scope>
    <source>
        <strain evidence="1 2">HJL G12</strain>
    </source>
</reference>